<comment type="caution">
    <text evidence="1">The sequence shown here is derived from an EMBL/GenBank/DDBJ whole genome shotgun (WGS) entry which is preliminary data.</text>
</comment>
<reference evidence="1 2" key="1">
    <citation type="submission" date="2017-05" db="EMBL/GenBank/DDBJ databases">
        <title>The Genome Sequence of Enterococcus faecium 7H8_DIV0219.</title>
        <authorList>
            <consortium name="The Broad Institute Genomics Platform"/>
            <consortium name="The Broad Institute Genomic Center for Infectious Diseases"/>
            <person name="Earl A."/>
            <person name="Manson A."/>
            <person name="Schwartman J."/>
            <person name="Gilmore M."/>
            <person name="Abouelleil A."/>
            <person name="Cao P."/>
            <person name="Chapman S."/>
            <person name="Cusick C."/>
            <person name="Shea T."/>
            <person name="Young S."/>
            <person name="Neafsey D."/>
            <person name="Nusbaum C."/>
            <person name="Birren B."/>
        </authorList>
    </citation>
    <scope>NUCLEOTIDE SEQUENCE [LARGE SCALE GENOMIC DNA]</scope>
    <source>
        <strain evidence="1 2">7H8_DIV0219</strain>
    </source>
</reference>
<sequence length="94" mass="10948">MCSKDGQIVYVKWMNSELGRIILSNKIIILGNGFDFFGYDAIGTFGHDNILEIKIDEQEILNSDNLRHEIYEKISESNLTVWDFVFYFSKNDFA</sequence>
<dbReference type="EMBL" id="NGKW01000015">
    <property type="protein sequence ID" value="OTN86667.1"/>
    <property type="molecule type" value="Genomic_DNA"/>
</dbReference>
<evidence type="ECO:0000313" key="2">
    <source>
        <dbReference type="Proteomes" id="UP000194885"/>
    </source>
</evidence>
<proteinExistence type="predicted"/>
<dbReference type="Proteomes" id="UP000194885">
    <property type="component" value="Unassembled WGS sequence"/>
</dbReference>
<dbReference type="AlphaFoldDB" id="A0A242B0A2"/>
<evidence type="ECO:0000313" key="1">
    <source>
        <dbReference type="EMBL" id="OTN86667.1"/>
    </source>
</evidence>
<protein>
    <submittedName>
        <fullName evidence="1">Uncharacterized protein</fullName>
    </submittedName>
</protein>
<name>A0A242B0A2_ENTFC</name>
<dbReference type="RefSeq" id="WP_179189920.1">
    <property type="nucleotide sequence ID" value="NZ_NGKW01000015.1"/>
</dbReference>
<gene>
    <name evidence="1" type="ORF">A5810_002992</name>
</gene>
<accession>A0A242B0A2</accession>
<organism evidence="1 2">
    <name type="scientific">Enterococcus faecium</name>
    <name type="common">Streptococcus faecium</name>
    <dbReference type="NCBI Taxonomy" id="1352"/>
    <lineage>
        <taxon>Bacteria</taxon>
        <taxon>Bacillati</taxon>
        <taxon>Bacillota</taxon>
        <taxon>Bacilli</taxon>
        <taxon>Lactobacillales</taxon>
        <taxon>Enterococcaceae</taxon>
        <taxon>Enterococcus</taxon>
    </lineage>
</organism>